<dbReference type="Pfam" id="PF02569">
    <property type="entry name" value="Pantoate_ligase"/>
    <property type="match status" value="1"/>
</dbReference>
<dbReference type="UniPathway" id="UPA00028">
    <property type="reaction ID" value="UER00005"/>
</dbReference>
<dbReference type="PANTHER" id="PTHR21299:SF1">
    <property type="entry name" value="PANTOATE--BETA-ALANINE LIGASE"/>
    <property type="match status" value="1"/>
</dbReference>
<dbReference type="PANTHER" id="PTHR21299">
    <property type="entry name" value="CYTIDYLATE KINASE/PANTOATE-BETA-ALANINE LIGASE"/>
    <property type="match status" value="1"/>
</dbReference>
<comment type="pathway">
    <text evidence="1">Cofactor biosynthesis; (R)-pantothenate biosynthesis; (R)-pantothenate from (R)-pantoate and beta-alanine: step 1/1.</text>
</comment>
<dbReference type="GO" id="GO:0005829">
    <property type="term" value="C:cytosol"/>
    <property type="evidence" value="ECO:0007669"/>
    <property type="project" value="TreeGrafter"/>
</dbReference>
<dbReference type="InterPro" id="IPR003721">
    <property type="entry name" value="Pantoate_ligase"/>
</dbReference>
<gene>
    <name evidence="9" type="ORF">METZ01_LOCUS33278</name>
</gene>
<dbReference type="AlphaFoldDB" id="A0A381QNB5"/>
<keyword evidence="7" id="KW-0067">ATP-binding</keyword>
<dbReference type="GO" id="GO:0005524">
    <property type="term" value="F:ATP binding"/>
    <property type="evidence" value="ECO:0007669"/>
    <property type="project" value="UniProtKB-KW"/>
</dbReference>
<dbReference type="NCBIfam" id="TIGR00018">
    <property type="entry name" value="panC"/>
    <property type="match status" value="1"/>
</dbReference>
<comment type="similarity">
    <text evidence="2">Belongs to the pantothenate synthetase family.</text>
</comment>
<evidence type="ECO:0000256" key="1">
    <source>
        <dbReference type="ARBA" id="ARBA00004990"/>
    </source>
</evidence>
<evidence type="ECO:0000256" key="4">
    <source>
        <dbReference type="ARBA" id="ARBA00022598"/>
    </source>
</evidence>
<dbReference type="InterPro" id="IPR042176">
    <property type="entry name" value="Pantoate_ligase_C"/>
</dbReference>
<dbReference type="GO" id="GO:0015940">
    <property type="term" value="P:pantothenate biosynthetic process"/>
    <property type="evidence" value="ECO:0007669"/>
    <property type="project" value="UniProtKB-UniPathway"/>
</dbReference>
<evidence type="ECO:0000256" key="5">
    <source>
        <dbReference type="ARBA" id="ARBA00022655"/>
    </source>
</evidence>
<dbReference type="NCBIfam" id="TIGR00125">
    <property type="entry name" value="cyt_tran_rel"/>
    <property type="match status" value="1"/>
</dbReference>
<evidence type="ECO:0000256" key="2">
    <source>
        <dbReference type="ARBA" id="ARBA00009256"/>
    </source>
</evidence>
<keyword evidence="5" id="KW-0566">Pantothenate biosynthesis</keyword>
<evidence type="ECO:0000256" key="7">
    <source>
        <dbReference type="ARBA" id="ARBA00022840"/>
    </source>
</evidence>
<accession>A0A381QNB5</accession>
<proteinExistence type="inferred from homology"/>
<sequence>MEKELDVMNDKSLLRRQIHSWKENKESVAYVPTMGSLHEGHIGLVRLALSHADRVVVSIFINPTQFDRREDFKTYPSSLDLDISKLSDIPVDILFAPNIETIYPFGAEDATVISEPSLTKNLCGKYRPGHFDGVASVLIRFFNIIQPDIAVFGQKDYQQILVVKRLVKDINLPIKILSGPIQREVDGLAMSSRNQFLSDRERLIAPEFYKFLKNIVTQIKENNRNFYELEKESLRELQAKGFKPEYVKVRHADNLQEPNNEDRNLVLIAAVKLGKVRLIDNICFSL</sequence>
<name>A0A381QNB5_9ZZZZ</name>
<dbReference type="EMBL" id="UINC01001427">
    <property type="protein sequence ID" value="SUZ80424.1"/>
    <property type="molecule type" value="Genomic_DNA"/>
</dbReference>
<protein>
    <recommendedName>
        <fullName evidence="3">pantoate--beta-alanine ligase (AMP-forming)</fullName>
        <ecNumber evidence="3">6.3.2.1</ecNumber>
    </recommendedName>
</protein>
<dbReference type="Gene3D" id="3.40.50.620">
    <property type="entry name" value="HUPs"/>
    <property type="match status" value="1"/>
</dbReference>
<dbReference type="EC" id="6.3.2.1" evidence="3"/>
<keyword evidence="6" id="KW-0547">Nucleotide-binding</keyword>
<dbReference type="CDD" id="cd00560">
    <property type="entry name" value="PanC"/>
    <property type="match status" value="1"/>
</dbReference>
<dbReference type="InterPro" id="IPR004821">
    <property type="entry name" value="Cyt_trans-like"/>
</dbReference>
<evidence type="ECO:0000313" key="9">
    <source>
        <dbReference type="EMBL" id="SUZ80424.1"/>
    </source>
</evidence>
<evidence type="ECO:0000256" key="6">
    <source>
        <dbReference type="ARBA" id="ARBA00022741"/>
    </source>
</evidence>
<dbReference type="GO" id="GO:0004592">
    <property type="term" value="F:pantoate-beta-alanine ligase activity"/>
    <property type="evidence" value="ECO:0007669"/>
    <property type="project" value="UniProtKB-EC"/>
</dbReference>
<reference evidence="9" key="1">
    <citation type="submission" date="2018-05" db="EMBL/GenBank/DDBJ databases">
        <authorList>
            <person name="Lanie J.A."/>
            <person name="Ng W.-L."/>
            <person name="Kazmierczak K.M."/>
            <person name="Andrzejewski T.M."/>
            <person name="Davidsen T.M."/>
            <person name="Wayne K.J."/>
            <person name="Tettelin H."/>
            <person name="Glass J.I."/>
            <person name="Rusch D."/>
            <person name="Podicherti R."/>
            <person name="Tsui H.-C.T."/>
            <person name="Winkler M.E."/>
        </authorList>
    </citation>
    <scope>NUCLEOTIDE SEQUENCE</scope>
</reference>
<dbReference type="InterPro" id="IPR014729">
    <property type="entry name" value="Rossmann-like_a/b/a_fold"/>
</dbReference>
<keyword evidence="4" id="KW-0436">Ligase</keyword>
<comment type="catalytic activity">
    <reaction evidence="8">
        <text>(R)-pantoate + beta-alanine + ATP = (R)-pantothenate + AMP + diphosphate + H(+)</text>
        <dbReference type="Rhea" id="RHEA:10912"/>
        <dbReference type="ChEBI" id="CHEBI:15378"/>
        <dbReference type="ChEBI" id="CHEBI:15980"/>
        <dbReference type="ChEBI" id="CHEBI:29032"/>
        <dbReference type="ChEBI" id="CHEBI:30616"/>
        <dbReference type="ChEBI" id="CHEBI:33019"/>
        <dbReference type="ChEBI" id="CHEBI:57966"/>
        <dbReference type="ChEBI" id="CHEBI:456215"/>
        <dbReference type="EC" id="6.3.2.1"/>
    </reaction>
</comment>
<evidence type="ECO:0000256" key="3">
    <source>
        <dbReference type="ARBA" id="ARBA00012219"/>
    </source>
</evidence>
<dbReference type="Gene3D" id="3.30.1300.10">
    <property type="entry name" value="Pantoate-beta-alanine ligase, C-terminal domain"/>
    <property type="match status" value="1"/>
</dbReference>
<organism evidence="9">
    <name type="scientific">marine metagenome</name>
    <dbReference type="NCBI Taxonomy" id="408172"/>
    <lineage>
        <taxon>unclassified sequences</taxon>
        <taxon>metagenomes</taxon>
        <taxon>ecological metagenomes</taxon>
    </lineage>
</organism>
<evidence type="ECO:0000256" key="8">
    <source>
        <dbReference type="ARBA" id="ARBA00048258"/>
    </source>
</evidence>
<dbReference type="HAMAP" id="MF_00158">
    <property type="entry name" value="PanC"/>
    <property type="match status" value="1"/>
</dbReference>
<dbReference type="SUPFAM" id="SSF52374">
    <property type="entry name" value="Nucleotidylyl transferase"/>
    <property type="match status" value="1"/>
</dbReference>